<gene>
    <name evidence="1" type="ORF">Anas_10773</name>
</gene>
<comment type="caution">
    <text evidence="1">The sequence shown here is derived from an EMBL/GenBank/DDBJ whole genome shotgun (WGS) entry which is preliminary data.</text>
</comment>
<dbReference type="AlphaFoldDB" id="A0A5N5SLQ3"/>
<keyword evidence="2" id="KW-1185">Reference proteome</keyword>
<dbReference type="Proteomes" id="UP000326759">
    <property type="component" value="Unassembled WGS sequence"/>
</dbReference>
<proteinExistence type="predicted"/>
<accession>A0A5N5SLQ3</accession>
<evidence type="ECO:0000313" key="2">
    <source>
        <dbReference type="Proteomes" id="UP000326759"/>
    </source>
</evidence>
<feature type="non-terminal residue" evidence="1">
    <location>
        <position position="84"/>
    </location>
</feature>
<protein>
    <submittedName>
        <fullName evidence="1">Uncharacterized protein</fullName>
    </submittedName>
</protein>
<reference evidence="1 2" key="1">
    <citation type="journal article" date="2019" name="PLoS Biol.">
        <title>Sex chromosomes control vertical transmission of feminizing Wolbachia symbionts in an isopod.</title>
        <authorList>
            <person name="Becking T."/>
            <person name="Chebbi M.A."/>
            <person name="Giraud I."/>
            <person name="Moumen B."/>
            <person name="Laverre T."/>
            <person name="Caubet Y."/>
            <person name="Peccoud J."/>
            <person name="Gilbert C."/>
            <person name="Cordaux R."/>
        </authorList>
    </citation>
    <scope>NUCLEOTIDE SEQUENCE [LARGE SCALE GENOMIC DNA]</scope>
    <source>
        <strain evidence="1">ANa2</strain>
        <tissue evidence="1">Whole body excluding digestive tract and cuticle</tissue>
    </source>
</reference>
<evidence type="ECO:0000313" key="1">
    <source>
        <dbReference type="EMBL" id="KAB7494772.1"/>
    </source>
</evidence>
<dbReference type="EMBL" id="SEYY01023587">
    <property type="protein sequence ID" value="KAB7494772.1"/>
    <property type="molecule type" value="Genomic_DNA"/>
</dbReference>
<organism evidence="1 2">
    <name type="scientific">Armadillidium nasatum</name>
    <dbReference type="NCBI Taxonomy" id="96803"/>
    <lineage>
        <taxon>Eukaryota</taxon>
        <taxon>Metazoa</taxon>
        <taxon>Ecdysozoa</taxon>
        <taxon>Arthropoda</taxon>
        <taxon>Crustacea</taxon>
        <taxon>Multicrustacea</taxon>
        <taxon>Malacostraca</taxon>
        <taxon>Eumalacostraca</taxon>
        <taxon>Peracarida</taxon>
        <taxon>Isopoda</taxon>
        <taxon>Oniscidea</taxon>
        <taxon>Crinocheta</taxon>
        <taxon>Armadillidiidae</taxon>
        <taxon>Armadillidium</taxon>
    </lineage>
</organism>
<sequence>MAYVSQGYPGFISPQLLSVSPQIPNNLSQKNMGGRESVAGVEQVLFDLLEAHSFSTPPLYEDNPPYLPVAPTRTQIKRKKLRYN</sequence>
<name>A0A5N5SLQ3_9CRUS</name>